<dbReference type="InterPro" id="IPR004045">
    <property type="entry name" value="Glutathione_S-Trfase_N"/>
</dbReference>
<evidence type="ECO:0000259" key="4">
    <source>
        <dbReference type="PROSITE" id="PS50404"/>
    </source>
</evidence>
<dbReference type="PROSITE" id="PS50405">
    <property type="entry name" value="GST_CTER"/>
    <property type="match status" value="1"/>
</dbReference>
<dbReference type="Gene3D" id="3.40.30.10">
    <property type="entry name" value="Glutaredoxin"/>
    <property type="match status" value="1"/>
</dbReference>
<dbReference type="Pfam" id="PF00043">
    <property type="entry name" value="GST_C"/>
    <property type="match status" value="1"/>
</dbReference>
<dbReference type="AlphaFoldDB" id="A0A0J0XFU4"/>
<feature type="domain" description="GST C-terminal" evidence="5">
    <location>
        <begin position="90"/>
        <end position="210"/>
    </location>
</feature>
<evidence type="ECO:0000259" key="5">
    <source>
        <dbReference type="PROSITE" id="PS50405"/>
    </source>
</evidence>
<dbReference type="STRING" id="879819.A0A0J0XFU4"/>
<dbReference type="CDD" id="cd03047">
    <property type="entry name" value="GST_N_2"/>
    <property type="match status" value="1"/>
</dbReference>
<dbReference type="SUPFAM" id="SSF47616">
    <property type="entry name" value="GST C-terminal domain-like"/>
    <property type="match status" value="1"/>
</dbReference>
<dbReference type="FunFam" id="3.40.30.10:FF:000039">
    <property type="entry name" value="Glutathione S-transferase domain"/>
    <property type="match status" value="1"/>
</dbReference>
<keyword evidence="2 6" id="KW-0808">Transferase</keyword>
<reference evidence="6 7" key="1">
    <citation type="submission" date="2015-03" db="EMBL/GenBank/DDBJ databases">
        <title>Genomics and transcriptomics of the oil-accumulating basidiomycete yeast T. oleaginosus allow insights into substrate utilization and the diverse evolutionary trajectories of mating systems in fungi.</title>
        <authorList>
            <consortium name="DOE Joint Genome Institute"/>
            <person name="Kourist R."/>
            <person name="Kracht O."/>
            <person name="Bracharz F."/>
            <person name="Lipzen A."/>
            <person name="Nolan M."/>
            <person name="Ohm R."/>
            <person name="Grigoriev I."/>
            <person name="Sun S."/>
            <person name="Heitman J."/>
            <person name="Bruck T."/>
            <person name="Nowrousian M."/>
        </authorList>
    </citation>
    <scope>NUCLEOTIDE SEQUENCE [LARGE SCALE GENOMIC DNA]</scope>
    <source>
        <strain evidence="6 7">IBC0246</strain>
    </source>
</reference>
<dbReference type="InterPro" id="IPR036282">
    <property type="entry name" value="Glutathione-S-Trfase_C_sf"/>
</dbReference>
<evidence type="ECO:0000313" key="7">
    <source>
        <dbReference type="Proteomes" id="UP000053611"/>
    </source>
</evidence>
<evidence type="ECO:0000313" key="6">
    <source>
        <dbReference type="EMBL" id="KLT39943.1"/>
    </source>
</evidence>
<dbReference type="EMBL" id="KQ087245">
    <property type="protein sequence ID" value="KLT39943.1"/>
    <property type="molecule type" value="Genomic_DNA"/>
</dbReference>
<dbReference type="PANTHER" id="PTHR44051:SF19">
    <property type="entry name" value="DISULFIDE-BOND OXIDOREDUCTASE YFCG"/>
    <property type="match status" value="1"/>
</dbReference>
<dbReference type="InterPro" id="IPR010987">
    <property type="entry name" value="Glutathione-S-Trfase_C-like"/>
</dbReference>
<dbReference type="SUPFAM" id="SSF52833">
    <property type="entry name" value="Thioredoxin-like"/>
    <property type="match status" value="1"/>
</dbReference>
<accession>A0A0J0XFU4</accession>
<dbReference type="PROSITE" id="PS50404">
    <property type="entry name" value="GST_NTER"/>
    <property type="match status" value="1"/>
</dbReference>
<dbReference type="Gene3D" id="1.20.1050.10">
    <property type="match status" value="1"/>
</dbReference>
<evidence type="ECO:0000256" key="3">
    <source>
        <dbReference type="RuleBase" id="RU003494"/>
    </source>
</evidence>
<proteinExistence type="inferred from homology"/>
<evidence type="ECO:0000256" key="2">
    <source>
        <dbReference type="ARBA" id="ARBA00022679"/>
    </source>
</evidence>
<dbReference type="RefSeq" id="XP_018276434.1">
    <property type="nucleotide sequence ID" value="XM_018426076.1"/>
</dbReference>
<dbReference type="SFLD" id="SFLDG01150">
    <property type="entry name" value="Main.1:_Beta-like"/>
    <property type="match status" value="1"/>
</dbReference>
<dbReference type="GO" id="GO:0016740">
    <property type="term" value="F:transferase activity"/>
    <property type="evidence" value="ECO:0007669"/>
    <property type="project" value="UniProtKB-KW"/>
</dbReference>
<dbReference type="SFLD" id="SFLDS00019">
    <property type="entry name" value="Glutathione_Transferase_(cytos"/>
    <property type="match status" value="1"/>
</dbReference>
<dbReference type="GeneID" id="28986679"/>
<dbReference type="PANTHER" id="PTHR44051">
    <property type="entry name" value="GLUTATHIONE S-TRANSFERASE-RELATED"/>
    <property type="match status" value="1"/>
</dbReference>
<sequence length="210" mass="23801">MTKLVIWGRHNSNNVKKPLWAAHELGLPFESKIVGMQYGGTKTPEYLAMNPMSQIPTLQDGDLVLCESHAIVRYLFAEYADAAAFPTQASARSRAIGDRWMDWTQCTLAPVMKGVFWPVVRQTEAERDWNAIRAAMAQMEALLKIAEGWLEKYPWFSGDSFGAGDIPLGCFLYAWFEMPIERESHPKLEAWMAKLKERPAFQKSVMGPLT</sequence>
<dbReference type="InterPro" id="IPR036249">
    <property type="entry name" value="Thioredoxin-like_sf"/>
</dbReference>
<dbReference type="OrthoDB" id="422574at2759"/>
<gene>
    <name evidence="6" type="ORF">CC85DRAFT_313594</name>
</gene>
<feature type="domain" description="GST N-terminal" evidence="4">
    <location>
        <begin position="2"/>
        <end position="83"/>
    </location>
</feature>
<protein>
    <submittedName>
        <fullName evidence="6">Glutathione S-transferase</fullName>
    </submittedName>
</protein>
<dbReference type="Pfam" id="PF02798">
    <property type="entry name" value="GST_N"/>
    <property type="match status" value="1"/>
</dbReference>
<dbReference type="Proteomes" id="UP000053611">
    <property type="component" value="Unassembled WGS sequence"/>
</dbReference>
<comment type="similarity">
    <text evidence="1 3">Belongs to the GST superfamily.</text>
</comment>
<organism evidence="6 7">
    <name type="scientific">Cutaneotrichosporon oleaginosum</name>
    <dbReference type="NCBI Taxonomy" id="879819"/>
    <lineage>
        <taxon>Eukaryota</taxon>
        <taxon>Fungi</taxon>
        <taxon>Dikarya</taxon>
        <taxon>Basidiomycota</taxon>
        <taxon>Agaricomycotina</taxon>
        <taxon>Tremellomycetes</taxon>
        <taxon>Trichosporonales</taxon>
        <taxon>Trichosporonaceae</taxon>
        <taxon>Cutaneotrichosporon</taxon>
    </lineage>
</organism>
<name>A0A0J0XFU4_9TREE</name>
<keyword evidence="7" id="KW-1185">Reference proteome</keyword>
<dbReference type="InterPro" id="IPR040079">
    <property type="entry name" value="Glutathione_S-Trfase"/>
</dbReference>
<dbReference type="SFLD" id="SFLDG00358">
    <property type="entry name" value="Main_(cytGST)"/>
    <property type="match status" value="1"/>
</dbReference>
<evidence type="ECO:0000256" key="1">
    <source>
        <dbReference type="ARBA" id="ARBA00007409"/>
    </source>
</evidence>
<dbReference type="InterPro" id="IPR004046">
    <property type="entry name" value="GST_C"/>
</dbReference>